<comment type="similarity">
    <text evidence="7">Belongs to the binding-protein-dependent transport system permease family.</text>
</comment>
<evidence type="ECO:0000259" key="9">
    <source>
        <dbReference type="PROSITE" id="PS50928"/>
    </source>
</evidence>
<keyword evidence="6 7" id="KW-0472">Membrane</keyword>
<feature type="transmembrane region" description="Helical" evidence="7">
    <location>
        <begin position="36"/>
        <end position="58"/>
    </location>
</feature>
<keyword evidence="3" id="KW-1003">Cell membrane</keyword>
<feature type="transmembrane region" description="Helical" evidence="7">
    <location>
        <begin position="165"/>
        <end position="188"/>
    </location>
</feature>
<evidence type="ECO:0000313" key="10">
    <source>
        <dbReference type="EMBL" id="OZG49242.1"/>
    </source>
</evidence>
<evidence type="ECO:0000256" key="5">
    <source>
        <dbReference type="ARBA" id="ARBA00022989"/>
    </source>
</evidence>
<feature type="compositionally biased region" description="Polar residues" evidence="8">
    <location>
        <begin position="1"/>
        <end position="13"/>
    </location>
</feature>
<comment type="subcellular location">
    <subcellularLocation>
        <location evidence="1 7">Cell membrane</location>
        <topology evidence="1 7">Multi-pass membrane protein</topology>
    </subcellularLocation>
</comment>
<protein>
    <submittedName>
        <fullName evidence="10">ABC transporter permease</fullName>
    </submittedName>
</protein>
<dbReference type="SUPFAM" id="SSF161098">
    <property type="entry name" value="MetI-like"/>
    <property type="match status" value="1"/>
</dbReference>
<dbReference type="InterPro" id="IPR000515">
    <property type="entry name" value="MetI-like"/>
</dbReference>
<feature type="region of interest" description="Disordered" evidence="8">
    <location>
        <begin position="1"/>
        <end position="23"/>
    </location>
</feature>
<evidence type="ECO:0000256" key="6">
    <source>
        <dbReference type="ARBA" id="ARBA00023136"/>
    </source>
</evidence>
<reference evidence="10 11" key="1">
    <citation type="journal article" date="2017" name="BMC Genomics">
        <title>Comparative genomic and phylogenomic analyses of the Bifidobacteriaceae family.</title>
        <authorList>
            <person name="Lugli G.A."/>
            <person name="Milani C."/>
            <person name="Turroni F."/>
            <person name="Duranti S."/>
            <person name="Mancabelli L."/>
            <person name="Mangifesta M."/>
            <person name="Ferrario C."/>
            <person name="Modesto M."/>
            <person name="Mattarelli P."/>
            <person name="Jiri K."/>
            <person name="van Sinderen D."/>
            <person name="Ventura M."/>
        </authorList>
    </citation>
    <scope>NUCLEOTIDE SEQUENCE [LARGE SCALE GENOMIC DNA]</scope>
    <source>
        <strain evidence="10 11">DSM 22924</strain>
    </source>
</reference>
<feature type="transmembrane region" description="Helical" evidence="7">
    <location>
        <begin position="209"/>
        <end position="234"/>
    </location>
</feature>
<dbReference type="CDD" id="cd06261">
    <property type="entry name" value="TM_PBP2"/>
    <property type="match status" value="1"/>
</dbReference>
<dbReference type="PANTHER" id="PTHR43744:SF8">
    <property type="entry name" value="SN-GLYCEROL-3-PHOSPHATE TRANSPORT SYSTEM PERMEASE PROTEIN UGPE"/>
    <property type="match status" value="1"/>
</dbReference>
<dbReference type="Pfam" id="PF00528">
    <property type="entry name" value="BPD_transp_1"/>
    <property type="match status" value="1"/>
</dbReference>
<evidence type="ECO:0000256" key="2">
    <source>
        <dbReference type="ARBA" id="ARBA00022448"/>
    </source>
</evidence>
<dbReference type="PROSITE" id="PS50928">
    <property type="entry name" value="ABC_TM1"/>
    <property type="match status" value="1"/>
</dbReference>
<keyword evidence="4 7" id="KW-0812">Transmembrane</keyword>
<dbReference type="PANTHER" id="PTHR43744">
    <property type="entry name" value="ABC TRANSPORTER PERMEASE PROTEIN MG189-RELATED-RELATED"/>
    <property type="match status" value="1"/>
</dbReference>
<dbReference type="EMBL" id="MWWS01000005">
    <property type="protein sequence ID" value="OZG49242.1"/>
    <property type="molecule type" value="Genomic_DNA"/>
</dbReference>
<name>A0A261EQW2_9BIFI</name>
<dbReference type="Proteomes" id="UP000216004">
    <property type="component" value="Unassembled WGS sequence"/>
</dbReference>
<organism evidence="10 11">
    <name type="scientific">Bombiscardovia coagulans</name>
    <dbReference type="NCBI Taxonomy" id="686666"/>
    <lineage>
        <taxon>Bacteria</taxon>
        <taxon>Bacillati</taxon>
        <taxon>Actinomycetota</taxon>
        <taxon>Actinomycetes</taxon>
        <taxon>Bifidobacteriales</taxon>
        <taxon>Bifidobacteriaceae</taxon>
        <taxon>Bombiscardovia</taxon>
    </lineage>
</organism>
<gene>
    <name evidence="10" type="ORF">BOCO_1051</name>
</gene>
<keyword evidence="5 7" id="KW-1133">Transmembrane helix</keyword>
<feature type="transmembrane region" description="Helical" evidence="7">
    <location>
        <begin position="270"/>
        <end position="288"/>
    </location>
</feature>
<evidence type="ECO:0000256" key="7">
    <source>
        <dbReference type="RuleBase" id="RU363032"/>
    </source>
</evidence>
<feature type="transmembrane region" description="Helical" evidence="7">
    <location>
        <begin position="97"/>
        <end position="120"/>
    </location>
</feature>
<dbReference type="GO" id="GO:0055085">
    <property type="term" value="P:transmembrane transport"/>
    <property type="evidence" value="ECO:0007669"/>
    <property type="project" value="InterPro"/>
</dbReference>
<accession>A0A261EQW2</accession>
<proteinExistence type="inferred from homology"/>
<evidence type="ECO:0000313" key="11">
    <source>
        <dbReference type="Proteomes" id="UP000216004"/>
    </source>
</evidence>
<keyword evidence="11" id="KW-1185">Reference proteome</keyword>
<comment type="caution">
    <text evidence="10">The sequence shown here is derived from an EMBL/GenBank/DDBJ whole genome shotgun (WGS) entry which is preliminary data.</text>
</comment>
<evidence type="ECO:0000256" key="1">
    <source>
        <dbReference type="ARBA" id="ARBA00004651"/>
    </source>
</evidence>
<dbReference type="InterPro" id="IPR035906">
    <property type="entry name" value="MetI-like_sf"/>
</dbReference>
<evidence type="ECO:0000256" key="3">
    <source>
        <dbReference type="ARBA" id="ARBA00022475"/>
    </source>
</evidence>
<sequence length="302" mass="33452">MSQATMQAPTSQAADAEASRSRKTNKSQHIRTWADWMTLVLLIVGALIMLFPLIILAMNAFKTIADYNATGPLTLPAHPTMRGIESFWKSSNFPLKFLNSFVISLVVAVLGVLLSVLNSFALGIGRVKGNRWIILLIMLANMMPQEALLYPLYTMFKEAGIYNTQLSIIIIFTVVQSAYGTYLLSAVYSTFPQAILEAATIDGATRWQTLIKVVLPISWSTISVLFVFFFVWTWNEYMIPMAFLMDDSVQTVPLALSALQGQHTIDATQLAAASLLSIIPTIIFYIIFQRKLNQGIVAGAVK</sequence>
<evidence type="ECO:0000256" key="8">
    <source>
        <dbReference type="SAM" id="MobiDB-lite"/>
    </source>
</evidence>
<keyword evidence="2 7" id="KW-0813">Transport</keyword>
<dbReference type="AlphaFoldDB" id="A0A261EQW2"/>
<evidence type="ECO:0000256" key="4">
    <source>
        <dbReference type="ARBA" id="ARBA00022692"/>
    </source>
</evidence>
<feature type="domain" description="ABC transmembrane type-1" evidence="9">
    <location>
        <begin position="97"/>
        <end position="288"/>
    </location>
</feature>
<dbReference type="GO" id="GO:0005886">
    <property type="term" value="C:plasma membrane"/>
    <property type="evidence" value="ECO:0007669"/>
    <property type="project" value="UniProtKB-SubCell"/>
</dbReference>
<feature type="transmembrane region" description="Helical" evidence="7">
    <location>
        <begin position="132"/>
        <end position="153"/>
    </location>
</feature>
<dbReference type="Gene3D" id="1.10.3720.10">
    <property type="entry name" value="MetI-like"/>
    <property type="match status" value="1"/>
</dbReference>